<accession>A0A0D2UBK9</accession>
<feature type="region of interest" description="Disordered" evidence="1">
    <location>
        <begin position="1"/>
        <end position="27"/>
    </location>
</feature>
<gene>
    <name evidence="2" type="ORF">CAOG_003398</name>
</gene>
<sequence>MPLPVARRPISLPALPNHHGGIRPSARPAISMGLPRLVGSAGSKHGGFAAYIQSAPNETQLLALPPSQSQQQFQQQQHLSQPFQTSSQPCVSLSQQPTQTPSQSILWPSNDGCSQDPHLLSQWQVLPLVPSQHQQSQHQHQQQHQPQLIQPPIERFFPLAAAQPSLASLASMLQVPDSNRPSALPPAQSQSSQVAAHWPSVAAAAAAPALNESSLGANSLAFIRGVQPVPAKMATPAMTMPPSSELSAQQLAYYKSLVAATAATVSVKPAAATLVAHAGPAGATQTLSSAFSVPAPGSHSTAFARASKSSSSSGIVELDDHSSSSASNAKRSAAPSKSRTAAQENRPRSASAQATTAPAVAAAVGPLPLAPSVQPAAANSDHNAVLAVALRQAFGADILALQGYINTWHDSHAGGSTAGTDEVASRSAPASHVAPAARDGSAVTPASPVSSVSSYSSTSSEESSSSYSSSHDSETTATHARPALKQIKSVVPAKSIAKSGPAEVTRRAGRPGRKPKLAASASGTAPAQSPGESVPSRMRTRSQLCSKTSRGNKPSNNPAARPTKPAPIVSALRLGCTPKQQQPQQARSLESTAGMETKLDKVQTSLNELHRKQTDMENKVAGLCSVIEDHTNDMSLEAQQTSNQFALLNEMMVRATRDLVAAQEVRHQQIIGLLHQMQGQQQQQQLVHQAQPAPNWQQSSAPVPVPDEPSMASNGTSSPETMTSLSITLPSRTTLLPTPSDRSVPTGYDLLLGSQSPSIRRVRARSVGSNEVPDDKRARRRLAPDEFLDSNLTILKRELSTLCQNAMASPSSSP</sequence>
<dbReference type="Proteomes" id="UP000008743">
    <property type="component" value="Unassembled WGS sequence"/>
</dbReference>
<feature type="compositionally biased region" description="Low complexity" evidence="1">
    <location>
        <begin position="66"/>
        <end position="84"/>
    </location>
</feature>
<feature type="compositionally biased region" description="Basic residues" evidence="1">
    <location>
        <begin position="507"/>
        <end position="516"/>
    </location>
</feature>
<feature type="compositionally biased region" description="Low complexity" evidence="1">
    <location>
        <begin position="92"/>
        <end position="104"/>
    </location>
</feature>
<feature type="compositionally biased region" description="Polar residues" evidence="1">
    <location>
        <begin position="541"/>
        <end position="558"/>
    </location>
</feature>
<feature type="compositionally biased region" description="Polar residues" evidence="1">
    <location>
        <begin position="578"/>
        <end position="591"/>
    </location>
</feature>
<feature type="compositionally biased region" description="Low complexity" evidence="1">
    <location>
        <begin position="441"/>
        <end position="470"/>
    </location>
</feature>
<organism evidence="2 3">
    <name type="scientific">Capsaspora owczarzaki (strain ATCC 30864)</name>
    <dbReference type="NCBI Taxonomy" id="595528"/>
    <lineage>
        <taxon>Eukaryota</taxon>
        <taxon>Filasterea</taxon>
        <taxon>Capsaspora</taxon>
    </lineage>
</organism>
<feature type="compositionally biased region" description="Low complexity" evidence="1">
    <location>
        <begin position="723"/>
        <end position="740"/>
    </location>
</feature>
<feature type="compositionally biased region" description="Polar residues" evidence="1">
    <location>
        <begin position="711"/>
        <end position="722"/>
    </location>
</feature>
<feature type="compositionally biased region" description="Low complexity" evidence="1">
    <location>
        <begin position="323"/>
        <end position="357"/>
    </location>
</feature>
<dbReference type="EMBL" id="KE346363">
    <property type="protein sequence ID" value="KJE92421.1"/>
    <property type="molecule type" value="Genomic_DNA"/>
</dbReference>
<protein>
    <submittedName>
        <fullName evidence="2">Uncharacterized protein</fullName>
    </submittedName>
</protein>
<evidence type="ECO:0000256" key="1">
    <source>
        <dbReference type="SAM" id="MobiDB-lite"/>
    </source>
</evidence>
<dbReference type="AlphaFoldDB" id="A0A0D2UBK9"/>
<feature type="region of interest" description="Disordered" evidence="1">
    <location>
        <begin position="683"/>
        <end position="752"/>
    </location>
</feature>
<reference evidence="3" key="1">
    <citation type="submission" date="2011-02" db="EMBL/GenBank/DDBJ databases">
        <title>The Genome Sequence of Capsaspora owczarzaki ATCC 30864.</title>
        <authorList>
            <person name="Russ C."/>
            <person name="Cuomo C."/>
            <person name="Burger G."/>
            <person name="Gray M.W."/>
            <person name="Holland P.W.H."/>
            <person name="King N."/>
            <person name="Lang F.B.F."/>
            <person name="Roger A.J."/>
            <person name="Ruiz-Trillo I."/>
            <person name="Young S.K."/>
            <person name="Zeng Q."/>
            <person name="Gargeya S."/>
            <person name="Alvarado L."/>
            <person name="Berlin A."/>
            <person name="Chapman S.B."/>
            <person name="Chen Z."/>
            <person name="Freedman E."/>
            <person name="Gellesch M."/>
            <person name="Goldberg J."/>
            <person name="Griggs A."/>
            <person name="Gujja S."/>
            <person name="Heilman E."/>
            <person name="Heiman D."/>
            <person name="Howarth C."/>
            <person name="Mehta T."/>
            <person name="Neiman D."/>
            <person name="Pearson M."/>
            <person name="Roberts A."/>
            <person name="Saif S."/>
            <person name="Shea T."/>
            <person name="Shenoy N."/>
            <person name="Sisk P."/>
            <person name="Stolte C."/>
            <person name="Sykes S."/>
            <person name="White J."/>
            <person name="Yandava C."/>
            <person name="Haas B."/>
            <person name="Nusbaum C."/>
            <person name="Birren B."/>
        </authorList>
    </citation>
    <scope>NUCLEOTIDE SEQUENCE</scope>
    <source>
        <strain evidence="3">ATCC 30864</strain>
    </source>
</reference>
<name>A0A0D2UBK9_CAPO3</name>
<feature type="compositionally biased region" description="Polar residues" evidence="1">
    <location>
        <begin position="521"/>
        <end position="531"/>
    </location>
</feature>
<feature type="region of interest" description="Disordered" evidence="1">
    <location>
        <begin position="414"/>
        <end position="597"/>
    </location>
</feature>
<proteinExistence type="predicted"/>
<dbReference type="RefSeq" id="XP_004364237.1">
    <property type="nucleotide sequence ID" value="XM_004364180.2"/>
</dbReference>
<keyword evidence="3" id="KW-1185">Reference proteome</keyword>
<evidence type="ECO:0000313" key="3">
    <source>
        <dbReference type="Proteomes" id="UP000008743"/>
    </source>
</evidence>
<feature type="compositionally biased region" description="Polar residues" evidence="1">
    <location>
        <begin position="692"/>
        <end position="701"/>
    </location>
</feature>
<evidence type="ECO:0000313" key="2">
    <source>
        <dbReference type="EMBL" id="KJE92421.1"/>
    </source>
</evidence>
<feature type="region of interest" description="Disordered" evidence="1">
    <location>
        <begin position="313"/>
        <end position="357"/>
    </location>
</feature>
<feature type="region of interest" description="Disordered" evidence="1">
    <location>
        <begin position="66"/>
        <end position="111"/>
    </location>
</feature>
<dbReference type="InParanoid" id="A0A0D2UBK9"/>